<evidence type="ECO:0000256" key="1">
    <source>
        <dbReference type="ARBA" id="ARBA00007637"/>
    </source>
</evidence>
<accession>A0A0M3JR04</accession>
<organism evidence="5">
    <name type="scientific">Anisakis simplex</name>
    <name type="common">Herring worm</name>
    <dbReference type="NCBI Taxonomy" id="6269"/>
    <lineage>
        <taxon>Eukaryota</taxon>
        <taxon>Metazoa</taxon>
        <taxon>Ecdysozoa</taxon>
        <taxon>Nematoda</taxon>
        <taxon>Chromadorea</taxon>
        <taxon>Rhabditida</taxon>
        <taxon>Spirurina</taxon>
        <taxon>Ascaridomorpha</taxon>
        <taxon>Ascaridoidea</taxon>
        <taxon>Anisakidae</taxon>
        <taxon>Anisakis</taxon>
        <taxon>Anisakis simplex complex</taxon>
    </lineage>
</organism>
<protein>
    <submittedName>
        <fullName evidence="5">dTDP-D-glucose 4,6-dehydratase (inferred by orthology to a human protein)</fullName>
    </submittedName>
</protein>
<dbReference type="SUPFAM" id="SSF51735">
    <property type="entry name" value="NAD(P)-binding Rossmann-fold domains"/>
    <property type="match status" value="2"/>
</dbReference>
<evidence type="ECO:0000313" key="3">
    <source>
        <dbReference type="EMBL" id="VDK41913.1"/>
    </source>
</evidence>
<keyword evidence="4" id="KW-1185">Reference proteome</keyword>
<feature type="domain" description="NAD-dependent epimerase/dehydratase" evidence="2">
    <location>
        <begin position="337"/>
        <end position="489"/>
    </location>
</feature>
<dbReference type="InterPro" id="IPR036291">
    <property type="entry name" value="NAD(P)-bd_dom_sf"/>
</dbReference>
<name>A0A0M3JR04_ANISI</name>
<evidence type="ECO:0000259" key="2">
    <source>
        <dbReference type="Pfam" id="PF01370"/>
    </source>
</evidence>
<gene>
    <name evidence="3" type="ORF">ASIM_LOCUS9859</name>
</gene>
<dbReference type="Proteomes" id="UP000267096">
    <property type="component" value="Unassembled WGS sequence"/>
</dbReference>
<comment type="similarity">
    <text evidence="1">Belongs to the NAD(P)-dependent epimerase/dehydratase family.</text>
</comment>
<sequence length="637" mass="71787">MGLLIRKKSNYLIIGGYGSFEKRLANVLLDSNPECFVTILQSAINDSFPLCSDIQQQSSERLHFLIGEYSNENLIMDIIRDHNVSCYSFIHKLHEQFLIITDVFILPLWNAQSENTGKLENIRTSLCGITHFLEAIRTAPKLDSVVFMSSEQCWCLQVFGKLSQKTETGTIMPITFHAATLGACEAMINSYVIGYNLPIIIARTSSKIFGATISWNTITQSSTQSDCAENVIDVRDVIHGLLACANKGKPGEIYHIGGEREVTLTQLKQLLEKFRSGEKITDADLPTASMSVHDTYKQLGWRPQISLLEAVKNSHDQHNTNRLTTKVAAQNVPLKFLVYGARGWIGEQFVRILKDKMIDCIIAKRYPGKDEDELILDEIVHSAPSHVVSMIGRTHGDGCNNVDYLEGGPDKLNENVRDNLYAPCLLASICNRLRIHFTYLGTGCIFEYNESHQYDGKGYTEGDYGNYSGTSYSAVKGRTDWLIRYYTTTLNARIRLPINYDLDKRNLIAKMITFNKVFDIPDSVTLLPDCLPILLDLAINRYCGTINLVNPGPVRYPQIIDLYRKLVDPNLKCEVVKLEVNILNFKDDKVLRSRAHCTLDSSQLEHLYPSVRMAIDGIKEAVINIGTQNRKNILKKA</sequence>
<reference evidence="3 4" key="2">
    <citation type="submission" date="2018-11" db="EMBL/GenBank/DDBJ databases">
        <authorList>
            <consortium name="Pathogen Informatics"/>
        </authorList>
    </citation>
    <scope>NUCLEOTIDE SEQUENCE [LARGE SCALE GENOMIC DNA]</scope>
</reference>
<dbReference type="InterPro" id="IPR001509">
    <property type="entry name" value="Epimerase_deHydtase"/>
</dbReference>
<evidence type="ECO:0000313" key="5">
    <source>
        <dbReference type="WBParaSite" id="ASIM_0001012801-mRNA-1"/>
    </source>
</evidence>
<dbReference type="WBParaSite" id="ASIM_0001012801-mRNA-1">
    <property type="protein sequence ID" value="ASIM_0001012801-mRNA-1"/>
    <property type="gene ID" value="ASIM_0001012801"/>
</dbReference>
<dbReference type="Gene3D" id="3.40.50.720">
    <property type="entry name" value="NAD(P)-binding Rossmann-like Domain"/>
    <property type="match status" value="2"/>
</dbReference>
<proteinExistence type="inferred from homology"/>
<dbReference type="PANTHER" id="PTHR43000">
    <property type="entry name" value="DTDP-D-GLUCOSE 4,6-DEHYDRATASE-RELATED"/>
    <property type="match status" value="1"/>
</dbReference>
<dbReference type="OrthoDB" id="16464at2759"/>
<reference evidence="5" key="1">
    <citation type="submission" date="2017-02" db="UniProtKB">
        <authorList>
            <consortium name="WormBaseParasite"/>
        </authorList>
    </citation>
    <scope>IDENTIFICATION</scope>
</reference>
<dbReference type="AlphaFoldDB" id="A0A0M3JR04"/>
<dbReference type="Pfam" id="PF01370">
    <property type="entry name" value="Epimerase"/>
    <property type="match status" value="1"/>
</dbReference>
<dbReference type="EMBL" id="UYRR01030974">
    <property type="protein sequence ID" value="VDK41913.1"/>
    <property type="molecule type" value="Genomic_DNA"/>
</dbReference>
<evidence type="ECO:0000313" key="4">
    <source>
        <dbReference type="Proteomes" id="UP000267096"/>
    </source>
</evidence>